<name>A0A0B6Z9U4_9EUPU</name>
<dbReference type="EMBL" id="HACG01018433">
    <property type="protein sequence ID" value="CEK65298.1"/>
    <property type="molecule type" value="Transcribed_RNA"/>
</dbReference>
<evidence type="ECO:0000313" key="1">
    <source>
        <dbReference type="EMBL" id="CEK65298.1"/>
    </source>
</evidence>
<dbReference type="EMBL" id="HACG01018434">
    <property type="protein sequence ID" value="CEK65299.1"/>
    <property type="molecule type" value="Transcribed_RNA"/>
</dbReference>
<reference evidence="1" key="1">
    <citation type="submission" date="2014-12" db="EMBL/GenBank/DDBJ databases">
        <title>Insight into the proteome of Arion vulgaris.</title>
        <authorList>
            <person name="Aradska J."/>
            <person name="Bulat T."/>
            <person name="Smidak R."/>
            <person name="Sarate P."/>
            <person name="Gangsoo J."/>
            <person name="Sialana F."/>
            <person name="Bilban M."/>
            <person name="Lubec G."/>
        </authorList>
    </citation>
    <scope>NUCLEOTIDE SEQUENCE</scope>
    <source>
        <tissue evidence="1">Skin</tissue>
    </source>
</reference>
<gene>
    <name evidence="1" type="primary">ORF54594</name>
    <name evidence="2" type="synonym">ORF54595</name>
</gene>
<accession>A0A0B6Z9U4</accession>
<evidence type="ECO:0000313" key="2">
    <source>
        <dbReference type="EMBL" id="CEK65299.1"/>
    </source>
</evidence>
<proteinExistence type="predicted"/>
<sequence>NTLSSKALGMMYNTLSSKYSYSDEVVCMCDLCNFLDTDPVIAEKVFQISKLPSQSFKDRHQ</sequence>
<organism evidence="1">
    <name type="scientific">Arion vulgaris</name>
    <dbReference type="NCBI Taxonomy" id="1028688"/>
    <lineage>
        <taxon>Eukaryota</taxon>
        <taxon>Metazoa</taxon>
        <taxon>Spiralia</taxon>
        <taxon>Lophotrochozoa</taxon>
        <taxon>Mollusca</taxon>
        <taxon>Gastropoda</taxon>
        <taxon>Heterobranchia</taxon>
        <taxon>Euthyneura</taxon>
        <taxon>Panpulmonata</taxon>
        <taxon>Eupulmonata</taxon>
        <taxon>Stylommatophora</taxon>
        <taxon>Helicina</taxon>
        <taxon>Arionoidea</taxon>
        <taxon>Arionidae</taxon>
        <taxon>Arion</taxon>
    </lineage>
</organism>
<dbReference type="AlphaFoldDB" id="A0A0B6Z9U4"/>
<feature type="non-terminal residue" evidence="1">
    <location>
        <position position="1"/>
    </location>
</feature>
<protein>
    <submittedName>
        <fullName evidence="1">Uncharacterized protein</fullName>
    </submittedName>
</protein>